<comment type="caution">
    <text evidence="2">The sequence shown here is derived from an EMBL/GenBank/DDBJ whole genome shotgun (WGS) entry which is preliminary data.</text>
</comment>
<feature type="domain" description="Glycine transporter" evidence="1">
    <location>
        <begin position="2"/>
        <end position="45"/>
    </location>
</feature>
<gene>
    <name evidence="2" type="ORF">GNZ13_15205</name>
</gene>
<protein>
    <recommendedName>
        <fullName evidence="1">Glycine transporter domain-containing protein</fullName>
    </recommendedName>
</protein>
<dbReference type="EMBL" id="WOEZ01000074">
    <property type="protein sequence ID" value="NPT55904.1"/>
    <property type="molecule type" value="Genomic_DNA"/>
</dbReference>
<accession>A0A972SIB6</accession>
<proteinExistence type="predicted"/>
<dbReference type="Proteomes" id="UP000655523">
    <property type="component" value="Unassembled WGS sequence"/>
</dbReference>
<dbReference type="RefSeq" id="WP_172165743.1">
    <property type="nucleotide sequence ID" value="NZ_WOEZ01000074.1"/>
</dbReference>
<dbReference type="Pfam" id="PF03458">
    <property type="entry name" value="Gly_transporter"/>
    <property type="match status" value="1"/>
</dbReference>
<dbReference type="InterPro" id="IPR005115">
    <property type="entry name" value="Gly_transporter"/>
</dbReference>
<organism evidence="2 3">
    <name type="scientific">Paraburkholderia elongata</name>
    <dbReference type="NCBI Taxonomy" id="2675747"/>
    <lineage>
        <taxon>Bacteria</taxon>
        <taxon>Pseudomonadati</taxon>
        <taxon>Pseudomonadota</taxon>
        <taxon>Betaproteobacteria</taxon>
        <taxon>Burkholderiales</taxon>
        <taxon>Burkholderiaceae</taxon>
        <taxon>Paraburkholderia</taxon>
    </lineage>
</organism>
<sequence>MCLVGTVTALGGCTVRDVLPGHYPLASISHPDYVLITIEAASIAAASAKWLRHWQLKVFTAADSGGAS</sequence>
<keyword evidence="3" id="KW-1185">Reference proteome</keyword>
<reference evidence="2 3" key="1">
    <citation type="submission" date="2019-11" db="EMBL/GenBank/DDBJ databases">
        <title>Metabolism of dissolved organic matter in forest soils.</title>
        <authorList>
            <person name="Cyle K.T."/>
            <person name="Wilhelm R.C."/>
            <person name="Martinez C.E."/>
        </authorList>
    </citation>
    <scope>NUCLEOTIDE SEQUENCE [LARGE SCALE GENOMIC DNA]</scope>
    <source>
        <strain evidence="2 3">5N</strain>
    </source>
</reference>
<name>A0A972SIB6_9BURK</name>
<evidence type="ECO:0000313" key="3">
    <source>
        <dbReference type="Proteomes" id="UP000655523"/>
    </source>
</evidence>
<dbReference type="AlphaFoldDB" id="A0A972SIB6"/>
<evidence type="ECO:0000313" key="2">
    <source>
        <dbReference type="EMBL" id="NPT55904.1"/>
    </source>
</evidence>
<evidence type="ECO:0000259" key="1">
    <source>
        <dbReference type="Pfam" id="PF03458"/>
    </source>
</evidence>